<reference evidence="3" key="1">
    <citation type="submission" date="2017-04" db="EMBL/GenBank/DDBJ databases">
        <authorList>
            <person name="Varghese N."/>
            <person name="Submissions S."/>
        </authorList>
    </citation>
    <scope>NUCLEOTIDE SEQUENCE [LARGE SCALE GENOMIC DNA]</scope>
    <source>
        <strain evidence="3">DSM 9293</strain>
    </source>
</reference>
<evidence type="ECO:0000313" key="3">
    <source>
        <dbReference type="Proteomes" id="UP000192660"/>
    </source>
</evidence>
<keyword evidence="3" id="KW-1185">Reference proteome</keyword>
<evidence type="ECO:0000313" key="2">
    <source>
        <dbReference type="EMBL" id="SMC03004.1"/>
    </source>
</evidence>
<organism evidence="2 3">
    <name type="scientific">Sulfobacillus thermosulfidooxidans (strain DSM 9293 / VKM B-1269 / AT-1)</name>
    <dbReference type="NCBI Taxonomy" id="929705"/>
    <lineage>
        <taxon>Bacteria</taxon>
        <taxon>Bacillati</taxon>
        <taxon>Bacillota</taxon>
        <taxon>Clostridia</taxon>
        <taxon>Eubacteriales</taxon>
        <taxon>Clostridiales Family XVII. Incertae Sedis</taxon>
        <taxon>Sulfobacillus</taxon>
    </lineage>
</organism>
<feature type="chain" id="PRO_5010737153" evidence="1">
    <location>
        <begin position="25"/>
        <end position="395"/>
    </location>
</feature>
<sequence>MNIRQYVQYSLILASAILLSGCHATSSQPPKKPIQTASRATRYVSMPVIQWHPVSVGPEVLLDEGTAISSVLAGPDGRIYYGTSNPLGDSTVIGWYNPQSGQNLWRTVPWTPYFPSHSGLSASNLSLSQSAYWGAVDLIVSGAHTVWYRHWGYVGGWTNENRFVPGDYAIPGPTVHRNPYTASVYTSFQGTQLVRIMNVNTKQMQSYPLPSNATPVAIAFGHSSQHVWLLSANTLWELNTQDNQWTPEAQAPTGDFFVSMGQFRSGLWIVDANGNIGLIQHQQIQWIAHLSLSPIAAETADHDGLWLASVHHLTLWLPHHAIKQWSWPKLSYPAPASTWSQHGSNTPPDWPPIPHIAMGPHHVLEIGYGTDIGQAYFRAETPRSLAQSTPQPTSP</sequence>
<name>A0A1W1W9N9_SULTA</name>
<dbReference type="EMBL" id="FWWY01000001">
    <property type="protein sequence ID" value="SMC03004.1"/>
    <property type="molecule type" value="Genomic_DNA"/>
</dbReference>
<dbReference type="AlphaFoldDB" id="A0A1W1W9N9"/>
<protein>
    <submittedName>
        <fullName evidence="2">Uncharacterized protein</fullName>
    </submittedName>
</protein>
<keyword evidence="1" id="KW-0732">Signal</keyword>
<dbReference type="PROSITE" id="PS51257">
    <property type="entry name" value="PROKAR_LIPOPROTEIN"/>
    <property type="match status" value="1"/>
</dbReference>
<dbReference type="Proteomes" id="UP000192660">
    <property type="component" value="Unassembled WGS sequence"/>
</dbReference>
<accession>A0A1W1W9N9</accession>
<dbReference type="RefSeq" id="WP_028962678.1">
    <property type="nucleotide sequence ID" value="NZ_FWWY01000001.1"/>
</dbReference>
<evidence type="ECO:0000256" key="1">
    <source>
        <dbReference type="SAM" id="SignalP"/>
    </source>
</evidence>
<feature type="signal peptide" evidence="1">
    <location>
        <begin position="1"/>
        <end position="24"/>
    </location>
</feature>
<dbReference type="OrthoDB" id="2080179at2"/>
<dbReference type="SUPFAM" id="SSF75011">
    <property type="entry name" value="3-carboxy-cis,cis-mucoante lactonizing enzyme"/>
    <property type="match status" value="1"/>
</dbReference>
<gene>
    <name evidence="2" type="ORF">SAMN00768000_0857</name>
</gene>
<proteinExistence type="predicted"/>